<organism evidence="1 2">
    <name type="scientific">Erwinia phage Machina</name>
    <dbReference type="NCBI Taxonomy" id="1883375"/>
    <lineage>
        <taxon>Viruses</taxon>
        <taxon>Duplodnaviria</taxon>
        <taxon>Heunggongvirae</taxon>
        <taxon>Uroviricota</taxon>
        <taxon>Caudoviricetes</taxon>
        <taxon>Chimalliviridae</taxon>
        <taxon>Machinavirus</taxon>
        <taxon>Machinavirus machina</taxon>
    </lineage>
</organism>
<proteinExistence type="predicted"/>
<protein>
    <submittedName>
        <fullName evidence="1">Uncharacterized protein</fullName>
    </submittedName>
</protein>
<sequence>MGAIAHPLFLPKKGTIMLDQQLLTALRVLEIQESLNNGTSAFMMGCSKETFDRFRQHPTLGPWMEQKYPHTLAAIDAYFEEPVEERNIHEDPFRYLTNHEMPVRVMLVSDTENGVRCEFPEWGGDKSQVVIIRNAAGYQKVGPAGTLYDFQNPSSPYIVPVFLGDKAPLYTHDLAVIMTQVTLELLQSDEGVAWSNILAKRSLDVNA</sequence>
<evidence type="ECO:0000313" key="2">
    <source>
        <dbReference type="Proteomes" id="UP000229939"/>
    </source>
</evidence>
<reference evidence="2" key="1">
    <citation type="submission" date="2016-06" db="EMBL/GenBank/DDBJ databases">
        <authorList>
            <person name="Berg J.A."/>
            <person name="Smith H.G."/>
            <person name="Hyde J.R."/>
            <person name="Merrill B.D."/>
            <person name="Sharma R."/>
            <person name="Breakwell D.P."/>
            <person name="Hope S."/>
            <person name="Grose J.H."/>
        </authorList>
    </citation>
    <scope>NUCLEOTIDE SEQUENCE [LARGE SCALE GENOMIC DNA]</scope>
</reference>
<name>A0A1B2IF43_9CAUD</name>
<evidence type="ECO:0000313" key="1">
    <source>
        <dbReference type="EMBL" id="ANZ49834.1"/>
    </source>
</evidence>
<accession>A0A1B2IF43</accession>
<gene>
    <name evidence="1" type="ORF">MACHINA_196</name>
</gene>
<dbReference type="EMBL" id="KX397370">
    <property type="protein sequence ID" value="ANZ49834.1"/>
    <property type="molecule type" value="Genomic_DNA"/>
</dbReference>
<dbReference type="Proteomes" id="UP000229939">
    <property type="component" value="Segment"/>
</dbReference>
<keyword evidence="2" id="KW-1185">Reference proteome</keyword>